<protein>
    <recommendedName>
        <fullName evidence="3">Transposon Ty3-I Gag-Pol polyprotein</fullName>
    </recommendedName>
</protein>
<dbReference type="Gene3D" id="3.10.10.10">
    <property type="entry name" value="HIV Type 1 Reverse Transcriptase, subunit A, domain 1"/>
    <property type="match status" value="1"/>
</dbReference>
<dbReference type="Proteomes" id="UP000288805">
    <property type="component" value="Unassembled WGS sequence"/>
</dbReference>
<dbReference type="Gene3D" id="3.30.70.270">
    <property type="match status" value="1"/>
</dbReference>
<dbReference type="AlphaFoldDB" id="A0A438GTN9"/>
<dbReference type="SUPFAM" id="SSF56672">
    <property type="entry name" value="DNA/RNA polymerases"/>
    <property type="match status" value="1"/>
</dbReference>
<dbReference type="InterPro" id="IPR036397">
    <property type="entry name" value="RNaseH_sf"/>
</dbReference>
<dbReference type="EMBL" id="QGNW01000345">
    <property type="protein sequence ID" value="RVW75567.1"/>
    <property type="molecule type" value="Genomic_DNA"/>
</dbReference>
<comment type="caution">
    <text evidence="1">The sequence shown here is derived from an EMBL/GenBank/DDBJ whole genome shotgun (WGS) entry which is preliminary data.</text>
</comment>
<organism evidence="1 2">
    <name type="scientific">Vitis vinifera</name>
    <name type="common">Grape</name>
    <dbReference type="NCBI Taxonomy" id="29760"/>
    <lineage>
        <taxon>Eukaryota</taxon>
        <taxon>Viridiplantae</taxon>
        <taxon>Streptophyta</taxon>
        <taxon>Embryophyta</taxon>
        <taxon>Tracheophyta</taxon>
        <taxon>Spermatophyta</taxon>
        <taxon>Magnoliopsida</taxon>
        <taxon>eudicotyledons</taxon>
        <taxon>Gunneridae</taxon>
        <taxon>Pentapetalae</taxon>
        <taxon>rosids</taxon>
        <taxon>Vitales</taxon>
        <taxon>Vitaceae</taxon>
        <taxon>Viteae</taxon>
        <taxon>Vitis</taxon>
    </lineage>
</organism>
<dbReference type="PANTHER" id="PTHR24559:SF431">
    <property type="entry name" value="RNA-DIRECTED DNA POLYMERASE HOMOLOG"/>
    <property type="match status" value="1"/>
</dbReference>
<dbReference type="InterPro" id="IPR053134">
    <property type="entry name" value="RNA-dir_DNA_polymerase"/>
</dbReference>
<dbReference type="InterPro" id="IPR043128">
    <property type="entry name" value="Rev_trsase/Diguanyl_cyclase"/>
</dbReference>
<proteinExistence type="predicted"/>
<dbReference type="InterPro" id="IPR043502">
    <property type="entry name" value="DNA/RNA_pol_sf"/>
</dbReference>
<evidence type="ECO:0008006" key="3">
    <source>
        <dbReference type="Google" id="ProtNLM"/>
    </source>
</evidence>
<dbReference type="Gene3D" id="3.30.420.10">
    <property type="entry name" value="Ribonuclease H-like superfamily/Ribonuclease H"/>
    <property type="match status" value="1"/>
</dbReference>
<dbReference type="GO" id="GO:0003676">
    <property type="term" value="F:nucleic acid binding"/>
    <property type="evidence" value="ECO:0007669"/>
    <property type="project" value="InterPro"/>
</dbReference>
<accession>A0A438GTN9</accession>
<evidence type="ECO:0000313" key="2">
    <source>
        <dbReference type="Proteomes" id="UP000288805"/>
    </source>
</evidence>
<name>A0A438GTN9_VITVI</name>
<reference evidence="1 2" key="1">
    <citation type="journal article" date="2018" name="PLoS Genet.">
        <title>Population sequencing reveals clonal diversity and ancestral inbreeding in the grapevine cultivar Chardonnay.</title>
        <authorList>
            <person name="Roach M.J."/>
            <person name="Johnson D.L."/>
            <person name="Bohlmann J."/>
            <person name="van Vuuren H.J."/>
            <person name="Jones S.J."/>
            <person name="Pretorius I.S."/>
            <person name="Schmidt S.A."/>
            <person name="Borneman A.R."/>
        </authorList>
    </citation>
    <scope>NUCLEOTIDE SEQUENCE [LARGE SCALE GENOMIC DNA]</scope>
    <source>
        <strain evidence="2">cv. Chardonnay</strain>
        <tissue evidence="1">Leaf</tissue>
    </source>
</reference>
<evidence type="ECO:0000313" key="1">
    <source>
        <dbReference type="EMBL" id="RVW75567.1"/>
    </source>
</evidence>
<sequence>MPRIHPSMTSYKLNVTLFSRLAWKKVSCFRLDMQQIIQMEIDKLAVGFIREVKYPNRLVNVVVIPKKDRKWQVCVDYTNLNELCPNDSFHLPWINQIVDSTVEHRMLSFLDSFSGYHQSLCSSRNRADDSSPKECRLEALPILLGSSSDCIHKLATPSYPTQTISIWTNVEMGHRIEVSESRVGLILQSPTGELMEQAIRLSFSAFNNETEYEVVLVGLNLALVLAATKLEIRSDSQLIVG</sequence>
<dbReference type="PANTHER" id="PTHR24559">
    <property type="entry name" value="TRANSPOSON TY3-I GAG-POL POLYPROTEIN"/>
    <property type="match status" value="1"/>
</dbReference>
<gene>
    <name evidence="1" type="ORF">CK203_056472</name>
</gene>